<dbReference type="Pfam" id="PF08241">
    <property type="entry name" value="Methyltransf_11"/>
    <property type="match status" value="1"/>
</dbReference>
<dbReference type="RefSeq" id="WP_169926569.1">
    <property type="nucleotide sequence ID" value="NZ_CAWNRH010000093.1"/>
</dbReference>
<gene>
    <name evidence="2" type="ORF">Xsto_00185</name>
</gene>
<dbReference type="SUPFAM" id="SSF53335">
    <property type="entry name" value="S-adenosyl-L-methionine-dependent methyltransferases"/>
    <property type="match status" value="1"/>
</dbReference>
<dbReference type="InterPro" id="IPR050508">
    <property type="entry name" value="Methyltransf_Superfamily"/>
</dbReference>
<dbReference type="PANTHER" id="PTHR42912">
    <property type="entry name" value="METHYLTRANSFERASE"/>
    <property type="match status" value="1"/>
</dbReference>
<keyword evidence="2" id="KW-0489">Methyltransferase</keyword>
<organism evidence="2 3">
    <name type="scientific">Xenorhabdus stockiae</name>
    <dbReference type="NCBI Taxonomy" id="351614"/>
    <lineage>
        <taxon>Bacteria</taxon>
        <taxon>Pseudomonadati</taxon>
        <taxon>Pseudomonadota</taxon>
        <taxon>Gammaproteobacteria</taxon>
        <taxon>Enterobacterales</taxon>
        <taxon>Morganellaceae</taxon>
        <taxon>Xenorhabdus</taxon>
    </lineage>
</organism>
<dbReference type="InterPro" id="IPR029063">
    <property type="entry name" value="SAM-dependent_MTases_sf"/>
</dbReference>
<dbReference type="CDD" id="cd02440">
    <property type="entry name" value="AdoMet_MTases"/>
    <property type="match status" value="1"/>
</dbReference>
<keyword evidence="3" id="KW-1185">Reference proteome</keyword>
<feature type="domain" description="Methyltransferase type 11" evidence="1">
    <location>
        <begin position="40"/>
        <end position="135"/>
    </location>
</feature>
<keyword evidence="2" id="KW-0808">Transferase</keyword>
<dbReference type="AlphaFoldDB" id="A0A2D0KW34"/>
<accession>A0A2D0KW34</accession>
<proteinExistence type="predicted"/>
<dbReference type="GO" id="GO:0032259">
    <property type="term" value="P:methylation"/>
    <property type="evidence" value="ECO:0007669"/>
    <property type="project" value="UniProtKB-KW"/>
</dbReference>
<dbReference type="Gene3D" id="3.40.50.150">
    <property type="entry name" value="Vaccinia Virus protein VP39"/>
    <property type="match status" value="1"/>
</dbReference>
<name>A0A2D0KW34_9GAMM</name>
<dbReference type="InterPro" id="IPR013216">
    <property type="entry name" value="Methyltransf_11"/>
</dbReference>
<evidence type="ECO:0000313" key="3">
    <source>
        <dbReference type="Proteomes" id="UP000222366"/>
    </source>
</evidence>
<reference evidence="2 3" key="1">
    <citation type="journal article" date="2017" name="Nat. Microbiol.">
        <title>Natural product diversity associated with the nematode symbionts Photorhabdus and Xenorhabdus.</title>
        <authorList>
            <person name="Tobias N.J."/>
            <person name="Wolff H."/>
            <person name="Djahanschiri B."/>
            <person name="Grundmann F."/>
            <person name="Kronenwerth M."/>
            <person name="Shi Y.M."/>
            <person name="Simonyi S."/>
            <person name="Grun P."/>
            <person name="Shapiro-Ilan D."/>
            <person name="Pidot S.J."/>
            <person name="Stinear T.P."/>
            <person name="Ebersberger I."/>
            <person name="Bode H.B."/>
        </authorList>
    </citation>
    <scope>NUCLEOTIDE SEQUENCE [LARGE SCALE GENOMIC DNA]</scope>
    <source>
        <strain evidence="2 3">DSM 17904</strain>
    </source>
</reference>
<dbReference type="GO" id="GO:0008757">
    <property type="term" value="F:S-adenosylmethionine-dependent methyltransferase activity"/>
    <property type="evidence" value="ECO:0007669"/>
    <property type="project" value="InterPro"/>
</dbReference>
<dbReference type="Proteomes" id="UP000222366">
    <property type="component" value="Unassembled WGS sequence"/>
</dbReference>
<comment type="caution">
    <text evidence="2">The sequence shown here is derived from an EMBL/GenBank/DDBJ whole genome shotgun (WGS) entry which is preliminary data.</text>
</comment>
<evidence type="ECO:0000259" key="1">
    <source>
        <dbReference type="Pfam" id="PF08241"/>
    </source>
</evidence>
<dbReference type="EMBL" id="NJAJ01000002">
    <property type="protein sequence ID" value="PHM67622.1"/>
    <property type="molecule type" value="Genomic_DNA"/>
</dbReference>
<sequence>MAIDFNAKENRHTYLGRDAQQEWYDIIHSLTEPKGKDIADIGCGGGIYSRAWANLGAKSVTCVDFSDQMLADAAENTQELKNITLKKGNALHTGLPANSQDIIFERALIHHISEEDRVICFGEANRLLRSGGMYILQDRTVQDINLPGSPEHIRGYIFEVYPHLRDFENQRRPDTDNVINGFKEVGFRHVNTLSFLEKRTTYNNFSQLANDFRLRKGRSILHELSDKEIAYLIDYIENSLPSLTNIVENDYWTIWTGIK</sequence>
<protein>
    <submittedName>
        <fullName evidence="2">Type 11 methyltransferase</fullName>
    </submittedName>
</protein>
<evidence type="ECO:0000313" key="2">
    <source>
        <dbReference type="EMBL" id="PHM67622.1"/>
    </source>
</evidence>